<name>A0A550BWE5_9AGAR</name>
<feature type="compositionally biased region" description="Basic and acidic residues" evidence="1">
    <location>
        <begin position="15"/>
        <end position="25"/>
    </location>
</feature>
<evidence type="ECO:0000313" key="3">
    <source>
        <dbReference type="Proteomes" id="UP000320762"/>
    </source>
</evidence>
<reference evidence="2 3" key="1">
    <citation type="journal article" date="2019" name="New Phytol.">
        <title>Comparative genomics reveals unique wood-decay strategies and fruiting body development in the Schizophyllaceae.</title>
        <authorList>
            <person name="Almasi E."/>
            <person name="Sahu N."/>
            <person name="Krizsan K."/>
            <person name="Balint B."/>
            <person name="Kovacs G.M."/>
            <person name="Kiss B."/>
            <person name="Cseklye J."/>
            <person name="Drula E."/>
            <person name="Henrissat B."/>
            <person name="Nagy I."/>
            <person name="Chovatia M."/>
            <person name="Adam C."/>
            <person name="LaButti K."/>
            <person name="Lipzen A."/>
            <person name="Riley R."/>
            <person name="Grigoriev I.V."/>
            <person name="Nagy L.G."/>
        </authorList>
    </citation>
    <scope>NUCLEOTIDE SEQUENCE [LARGE SCALE GENOMIC DNA]</scope>
    <source>
        <strain evidence="2 3">NL-1724</strain>
    </source>
</reference>
<dbReference type="EMBL" id="VDMD01000057">
    <property type="protein sequence ID" value="TRM56872.1"/>
    <property type="molecule type" value="Genomic_DNA"/>
</dbReference>
<gene>
    <name evidence="2" type="ORF">BD626DRAFT_229915</name>
</gene>
<sequence>MRGQTPSKRLPAVPEHGDCATRERSLPGSMCPRPIHAAQDEDACAKMYSGVGRRNASALPYAPERSTDAQHDARVAARDSNRVKL</sequence>
<feature type="region of interest" description="Disordered" evidence="1">
    <location>
        <begin position="1"/>
        <end position="32"/>
    </location>
</feature>
<organism evidence="2 3">
    <name type="scientific">Schizophyllum amplum</name>
    <dbReference type="NCBI Taxonomy" id="97359"/>
    <lineage>
        <taxon>Eukaryota</taxon>
        <taxon>Fungi</taxon>
        <taxon>Dikarya</taxon>
        <taxon>Basidiomycota</taxon>
        <taxon>Agaricomycotina</taxon>
        <taxon>Agaricomycetes</taxon>
        <taxon>Agaricomycetidae</taxon>
        <taxon>Agaricales</taxon>
        <taxon>Schizophyllaceae</taxon>
        <taxon>Schizophyllum</taxon>
    </lineage>
</organism>
<proteinExistence type="predicted"/>
<dbReference type="Proteomes" id="UP000320762">
    <property type="component" value="Unassembled WGS sequence"/>
</dbReference>
<evidence type="ECO:0000256" key="1">
    <source>
        <dbReference type="SAM" id="MobiDB-lite"/>
    </source>
</evidence>
<evidence type="ECO:0000313" key="2">
    <source>
        <dbReference type="EMBL" id="TRM56872.1"/>
    </source>
</evidence>
<comment type="caution">
    <text evidence="2">The sequence shown here is derived from an EMBL/GenBank/DDBJ whole genome shotgun (WGS) entry which is preliminary data.</text>
</comment>
<protein>
    <submittedName>
        <fullName evidence="2">Uncharacterized protein</fullName>
    </submittedName>
</protein>
<dbReference type="AlphaFoldDB" id="A0A550BWE5"/>
<feature type="compositionally biased region" description="Basic and acidic residues" evidence="1">
    <location>
        <begin position="65"/>
        <end position="85"/>
    </location>
</feature>
<accession>A0A550BWE5</accession>
<feature type="region of interest" description="Disordered" evidence="1">
    <location>
        <begin position="58"/>
        <end position="85"/>
    </location>
</feature>
<keyword evidence="3" id="KW-1185">Reference proteome</keyword>